<gene>
    <name evidence="1" type="ORF">GCM10025862_18020</name>
</gene>
<dbReference type="SUPFAM" id="SSF50475">
    <property type="entry name" value="FMN-binding split barrel"/>
    <property type="match status" value="1"/>
</dbReference>
<protein>
    <submittedName>
        <fullName evidence="1">Pyridoxamine 5'-phosphate oxidase</fullName>
    </submittedName>
</protein>
<evidence type="ECO:0000313" key="2">
    <source>
        <dbReference type="Proteomes" id="UP001157109"/>
    </source>
</evidence>
<evidence type="ECO:0000313" key="1">
    <source>
        <dbReference type="EMBL" id="GMA19781.1"/>
    </source>
</evidence>
<dbReference type="EMBL" id="BSUJ01000001">
    <property type="protein sequence ID" value="GMA19781.1"/>
    <property type="molecule type" value="Genomic_DNA"/>
</dbReference>
<dbReference type="InterPro" id="IPR024747">
    <property type="entry name" value="Pyridox_Oxase-rel"/>
</dbReference>
<comment type="caution">
    <text evidence="1">The sequence shown here is derived from an EMBL/GenBank/DDBJ whole genome shotgun (WGS) entry which is preliminary data.</text>
</comment>
<sequence>MSDAAVTTLSEQECWDLLAGEEFGRLATSAAGSVAITPVNYCVRDQKIYFRSAEGSKLVSLVVASSVAFEIDQVRGRDAWSVIGQGEARIVDSMSEQDELSASLHLHPWVDTVKEIFVEVTLDEVSGRRFRLAR</sequence>
<dbReference type="Proteomes" id="UP001157109">
    <property type="component" value="Unassembled WGS sequence"/>
</dbReference>
<name>A0ABQ6HMT9_9MICO</name>
<proteinExistence type="predicted"/>
<dbReference type="Gene3D" id="2.30.110.10">
    <property type="entry name" value="Electron Transport, Fmn-binding Protein, Chain A"/>
    <property type="match status" value="1"/>
</dbReference>
<organism evidence="1 2">
    <name type="scientific">Arsenicicoccus piscis</name>
    <dbReference type="NCBI Taxonomy" id="673954"/>
    <lineage>
        <taxon>Bacteria</taxon>
        <taxon>Bacillati</taxon>
        <taxon>Actinomycetota</taxon>
        <taxon>Actinomycetes</taxon>
        <taxon>Micrococcales</taxon>
        <taxon>Intrasporangiaceae</taxon>
        <taxon>Arsenicicoccus</taxon>
    </lineage>
</organism>
<keyword evidence="2" id="KW-1185">Reference proteome</keyword>
<accession>A0ABQ6HMT9</accession>
<dbReference type="InterPro" id="IPR012349">
    <property type="entry name" value="Split_barrel_FMN-bd"/>
</dbReference>
<reference evidence="2" key="1">
    <citation type="journal article" date="2019" name="Int. J. Syst. Evol. Microbiol.">
        <title>The Global Catalogue of Microorganisms (GCM) 10K type strain sequencing project: providing services to taxonomists for standard genome sequencing and annotation.</title>
        <authorList>
            <consortium name="The Broad Institute Genomics Platform"/>
            <consortium name="The Broad Institute Genome Sequencing Center for Infectious Disease"/>
            <person name="Wu L."/>
            <person name="Ma J."/>
        </authorList>
    </citation>
    <scope>NUCLEOTIDE SEQUENCE [LARGE SCALE GENOMIC DNA]</scope>
    <source>
        <strain evidence="2">NBRC 105830</strain>
    </source>
</reference>
<dbReference type="Pfam" id="PF12900">
    <property type="entry name" value="Pyridox_ox_2"/>
    <property type="match status" value="1"/>
</dbReference>
<dbReference type="RefSeq" id="WP_241446062.1">
    <property type="nucleotide sequence ID" value="NZ_BSUJ01000001.1"/>
</dbReference>